<dbReference type="EMBL" id="NUMG01000001">
    <property type="protein sequence ID" value="PGU07750.1"/>
    <property type="molecule type" value="Genomic_DNA"/>
</dbReference>
<evidence type="ECO:0000313" key="2">
    <source>
        <dbReference type="Proteomes" id="UP000225766"/>
    </source>
</evidence>
<evidence type="ECO:0000313" key="1">
    <source>
        <dbReference type="EMBL" id="PGU07750.1"/>
    </source>
</evidence>
<dbReference type="Pfam" id="PF13508">
    <property type="entry name" value="Acetyltransf_7"/>
    <property type="match status" value="1"/>
</dbReference>
<protein>
    <submittedName>
        <fullName evidence="1">N-acetyltransferase</fullName>
    </submittedName>
</protein>
<dbReference type="AlphaFoldDB" id="A0A2C1MBZ5"/>
<dbReference type="OrthoDB" id="9807064at2"/>
<accession>A0A2C1MBZ5</accession>
<dbReference type="InterPro" id="IPR016181">
    <property type="entry name" value="Acyl_CoA_acyltransferase"/>
</dbReference>
<dbReference type="SUPFAM" id="SSF55729">
    <property type="entry name" value="Acyl-CoA N-acyltransferases (Nat)"/>
    <property type="match status" value="1"/>
</dbReference>
<dbReference type="Proteomes" id="UP000225766">
    <property type="component" value="Unassembled WGS sequence"/>
</dbReference>
<dbReference type="InterPro" id="IPR000182">
    <property type="entry name" value="GNAT_dom"/>
</dbReference>
<dbReference type="CDD" id="cd04301">
    <property type="entry name" value="NAT_SF"/>
    <property type="match status" value="1"/>
</dbReference>
<keyword evidence="1" id="KW-0808">Transferase</keyword>
<proteinExistence type="predicted"/>
<comment type="caution">
    <text evidence="1">The sequence shown here is derived from an EMBL/GenBank/DDBJ whole genome shotgun (WGS) entry which is preliminary data.</text>
</comment>
<name>A0A2C1MBZ5_BACCE</name>
<gene>
    <name evidence="1" type="ORF">COD19_00465</name>
</gene>
<dbReference type="Gene3D" id="3.40.630.30">
    <property type="match status" value="1"/>
</dbReference>
<dbReference type="RefSeq" id="WP_088229201.1">
    <property type="nucleotide sequence ID" value="NZ_JARXKI010000003.1"/>
</dbReference>
<organism evidence="1 2">
    <name type="scientific">Bacillus cereus</name>
    <dbReference type="NCBI Taxonomy" id="1396"/>
    <lineage>
        <taxon>Bacteria</taxon>
        <taxon>Bacillati</taxon>
        <taxon>Bacillota</taxon>
        <taxon>Bacilli</taxon>
        <taxon>Bacillales</taxon>
        <taxon>Bacillaceae</taxon>
        <taxon>Bacillus</taxon>
        <taxon>Bacillus cereus group</taxon>
    </lineage>
</organism>
<reference evidence="1 2" key="1">
    <citation type="submission" date="2017-09" db="EMBL/GenBank/DDBJ databases">
        <title>Large-scale bioinformatics analysis of Bacillus genomes uncovers conserved roles of natural products in bacterial physiology.</title>
        <authorList>
            <consortium name="Agbiome Team Llc"/>
            <person name="Bleich R.M."/>
            <person name="Grubbs K.J."/>
            <person name="Santa Maria K.C."/>
            <person name="Allen S.E."/>
            <person name="Farag S."/>
            <person name="Shank E.A."/>
            <person name="Bowers A."/>
        </authorList>
    </citation>
    <scope>NUCLEOTIDE SEQUENCE [LARGE SCALE GENOMIC DNA]</scope>
    <source>
        <strain evidence="1 2">AFS040105</strain>
    </source>
</reference>
<dbReference type="GO" id="GO:0016747">
    <property type="term" value="F:acyltransferase activity, transferring groups other than amino-acyl groups"/>
    <property type="evidence" value="ECO:0007669"/>
    <property type="project" value="InterPro"/>
</dbReference>
<sequence>MGIQLATIQDLEWINNQYASVGFAPSDLKRDKVAIITCKGEYAGVGRLVQIDGETMEMGGIFIAPKFRGLQLAEALVSFLVQTAQESHIQNVFCLPFEELKNFYKKYGFTEIDTTQEVVHPVILKKYNWCLKTYDKHVLLFKL</sequence>
<dbReference type="PROSITE" id="PS51186">
    <property type="entry name" value="GNAT"/>
    <property type="match status" value="1"/>
</dbReference>